<name>V7I2J1_9CLOT</name>
<protein>
    <recommendedName>
        <fullName evidence="1">S1 motif domain-containing protein</fullName>
    </recommendedName>
</protein>
<dbReference type="eggNOG" id="COG2183">
    <property type="taxonomic scope" value="Bacteria"/>
</dbReference>
<dbReference type="InterPro" id="IPR010994">
    <property type="entry name" value="RuvA_2-like"/>
</dbReference>
<evidence type="ECO:0000313" key="2">
    <source>
        <dbReference type="EMBL" id="ETA79222.1"/>
    </source>
</evidence>
<sequence>MDILQKIAKELGVAPAQVEGAVKLLDEGATVPFIARYRKEATGSLDDEVLRKLAERLVYLRSLEERKEGILKSLEEQGVLTDELKAEVLKAETQTRLEDIYLPFRPKKRTRATIAKEKGLEPLSIHIMKGMPDVRKEARKYITEAVATEDEAIAGAMDIIAESVSEDPAARGSLRALLARTAVIVTSGSKENTPYETYYDYREEARKMPGHRILAINRGEKEDILKVTIESDTDGAIRDLRSKFLSGREENDAIILDALKDSYKRLIFPALERELRNALTEKAEDGAIVVFKENLKSVLMQPPVKGMSVMGYDPGFRTGCKIAVLDDTGKFLENTTIYPTVPQRDVEGSIRKLKTLVKKHSVSVVSLGNGTASRESEEVLVELIEDLKKEGTNLSYVITNEAGASVYSASELATKEYPDLDVTVRGAISIARRLQDPMAELVKIDPKSIGVGQYQHDITKKKLDESLTGVVEDCVNKVGVDLNLATPSLLSYVSGINKTLAKNIVDYRDETGRFASRSELKKVKRLGDKAFEQCAGFLRITGGKEPLDRTSVHPEAYAATRTILKELGFSKKDVETGSLTGIEKAAQEFGLNKLMELTGLGEYTIRDILKELTKPGRDPRDELPKPLFKQGVMELKDLQEGMILTGTVRNVSDFGAFVDIGVHQDGLVHISQLADVFVKNPLDFVKTGDVVEVRVLEVDIRRKRISLSMKGLGKRK</sequence>
<dbReference type="RefSeq" id="WP_023387315.1">
    <property type="nucleotide sequence ID" value="NZ_AXUN02000221.1"/>
</dbReference>
<evidence type="ECO:0000259" key="1">
    <source>
        <dbReference type="PROSITE" id="PS50126"/>
    </source>
</evidence>
<comment type="caution">
    <text evidence="2">The sequence shown here is derived from an EMBL/GenBank/DDBJ whole genome shotgun (WGS) entry which is preliminary data.</text>
</comment>
<dbReference type="FunFam" id="1.10.150.310:FF:000001">
    <property type="entry name" value="RNA-binding transcriptional accessory protein"/>
    <property type="match status" value="1"/>
</dbReference>
<dbReference type="CDD" id="cd05685">
    <property type="entry name" value="S1_Tex"/>
    <property type="match status" value="1"/>
</dbReference>
<dbReference type="FunFam" id="1.10.10.650:FF:000001">
    <property type="entry name" value="S1 RNA-binding domain 1"/>
    <property type="match status" value="1"/>
</dbReference>
<dbReference type="Gene3D" id="2.40.50.140">
    <property type="entry name" value="Nucleic acid-binding proteins"/>
    <property type="match status" value="1"/>
</dbReference>
<dbReference type="GO" id="GO:0003729">
    <property type="term" value="F:mRNA binding"/>
    <property type="evidence" value="ECO:0007669"/>
    <property type="project" value="UniProtKB-ARBA"/>
</dbReference>
<dbReference type="InterPro" id="IPR037027">
    <property type="entry name" value="YqgF/RNaseH-like_dom_sf"/>
</dbReference>
<feature type="domain" description="S1 motif" evidence="1">
    <location>
        <begin position="641"/>
        <end position="710"/>
    </location>
</feature>
<dbReference type="InterPro" id="IPR041692">
    <property type="entry name" value="HHH_9"/>
</dbReference>
<dbReference type="FunFam" id="3.30.420.140:FF:000001">
    <property type="entry name" value="RNA-binding transcriptional accessory protein"/>
    <property type="match status" value="1"/>
</dbReference>
<dbReference type="SUPFAM" id="SSF158832">
    <property type="entry name" value="Tex N-terminal region-like"/>
    <property type="match status" value="1"/>
</dbReference>
<dbReference type="Proteomes" id="UP000017747">
    <property type="component" value="Unassembled WGS sequence"/>
</dbReference>
<dbReference type="InterPro" id="IPR023323">
    <property type="entry name" value="Tex-like_dom_sf"/>
</dbReference>
<dbReference type="Gene3D" id="1.10.3500.10">
    <property type="entry name" value="Tex N-terminal region-like"/>
    <property type="match status" value="1"/>
</dbReference>
<dbReference type="PROSITE" id="PS50126">
    <property type="entry name" value="S1"/>
    <property type="match status" value="1"/>
</dbReference>
<reference evidence="2 3" key="1">
    <citation type="journal article" date="2014" name="Genome Announc.">
        <title>Genome Sequence of Youngiibacter fragilis, the Type Strain of the Genus Youngiibacter.</title>
        <authorList>
            <person name="Wawrik C.B."/>
            <person name="Callaghan A.V."/>
            <person name="Stamps B.W."/>
            <person name="Wawrik B."/>
        </authorList>
    </citation>
    <scope>NUCLEOTIDE SEQUENCE [LARGE SCALE GENOMIC DNA]</scope>
    <source>
        <strain evidence="2 3">232.1</strain>
    </source>
</reference>
<dbReference type="PANTHER" id="PTHR10724">
    <property type="entry name" value="30S RIBOSOMAL PROTEIN S1"/>
    <property type="match status" value="1"/>
</dbReference>
<dbReference type="SMART" id="SM00316">
    <property type="entry name" value="S1"/>
    <property type="match status" value="1"/>
</dbReference>
<dbReference type="InterPro" id="IPR023319">
    <property type="entry name" value="Tex-like_HTH_dom_sf"/>
</dbReference>
<accession>V7I2J1</accession>
<dbReference type="SUPFAM" id="SSF50249">
    <property type="entry name" value="Nucleic acid-binding proteins"/>
    <property type="match status" value="1"/>
</dbReference>
<dbReference type="Gene3D" id="1.10.10.650">
    <property type="entry name" value="RuvA domain 2-like"/>
    <property type="match status" value="1"/>
</dbReference>
<dbReference type="Pfam" id="PF00575">
    <property type="entry name" value="S1"/>
    <property type="match status" value="1"/>
</dbReference>
<dbReference type="GO" id="GO:0005737">
    <property type="term" value="C:cytoplasm"/>
    <property type="evidence" value="ECO:0007669"/>
    <property type="project" value="UniProtKB-ARBA"/>
</dbReference>
<dbReference type="InterPro" id="IPR044146">
    <property type="entry name" value="S1_Tex"/>
</dbReference>
<dbReference type="GO" id="GO:0003735">
    <property type="term" value="F:structural constituent of ribosome"/>
    <property type="evidence" value="ECO:0007669"/>
    <property type="project" value="TreeGrafter"/>
</dbReference>
<dbReference type="InterPro" id="IPR018974">
    <property type="entry name" value="Tex-like_N"/>
</dbReference>
<dbReference type="InterPro" id="IPR006641">
    <property type="entry name" value="YqgF/RNaseH-like_dom"/>
</dbReference>
<gene>
    <name evidence="2" type="ORF">T472_0218050</name>
</gene>
<dbReference type="InterPro" id="IPR055179">
    <property type="entry name" value="Tex-like_central_region"/>
</dbReference>
<dbReference type="Gene3D" id="1.10.150.310">
    <property type="entry name" value="Tex RuvX-like domain-like"/>
    <property type="match status" value="1"/>
</dbReference>
<dbReference type="SMART" id="SM00732">
    <property type="entry name" value="YqgFc"/>
    <property type="match status" value="1"/>
</dbReference>
<dbReference type="InterPro" id="IPR012340">
    <property type="entry name" value="NA-bd_OB-fold"/>
</dbReference>
<dbReference type="SUPFAM" id="SSF53098">
    <property type="entry name" value="Ribonuclease H-like"/>
    <property type="match status" value="1"/>
</dbReference>
<dbReference type="Pfam" id="PF22706">
    <property type="entry name" value="Tex_central_region"/>
    <property type="match status" value="1"/>
</dbReference>
<dbReference type="InterPro" id="IPR050437">
    <property type="entry name" value="Ribos_protein_bS1-like"/>
</dbReference>
<dbReference type="SUPFAM" id="SSF47781">
    <property type="entry name" value="RuvA domain 2-like"/>
    <property type="match status" value="2"/>
</dbReference>
<dbReference type="Gene3D" id="3.30.420.140">
    <property type="entry name" value="YqgF/RNase H-like domain"/>
    <property type="match status" value="1"/>
</dbReference>
<dbReference type="PANTHER" id="PTHR10724:SF10">
    <property type="entry name" value="S1 RNA-BINDING DOMAIN-CONTAINING PROTEIN 1"/>
    <property type="match status" value="1"/>
</dbReference>
<dbReference type="Pfam" id="PF12836">
    <property type="entry name" value="HHH_3"/>
    <property type="match status" value="1"/>
</dbReference>
<dbReference type="Pfam" id="PF16921">
    <property type="entry name" value="Tex_YqgF"/>
    <property type="match status" value="1"/>
</dbReference>
<dbReference type="GO" id="GO:0006139">
    <property type="term" value="P:nucleobase-containing compound metabolic process"/>
    <property type="evidence" value="ECO:0007669"/>
    <property type="project" value="InterPro"/>
</dbReference>
<evidence type="ECO:0000313" key="3">
    <source>
        <dbReference type="Proteomes" id="UP000017747"/>
    </source>
</evidence>
<dbReference type="AlphaFoldDB" id="V7I2J1"/>
<organism evidence="2 3">
    <name type="scientific">Youngiibacter fragilis 232.1</name>
    <dbReference type="NCBI Taxonomy" id="994573"/>
    <lineage>
        <taxon>Bacteria</taxon>
        <taxon>Bacillati</taxon>
        <taxon>Bacillota</taxon>
        <taxon>Clostridia</taxon>
        <taxon>Eubacteriales</taxon>
        <taxon>Clostridiaceae</taxon>
        <taxon>Youngiibacter</taxon>
    </lineage>
</organism>
<dbReference type="EMBL" id="AXUN02000221">
    <property type="protein sequence ID" value="ETA79222.1"/>
    <property type="molecule type" value="Genomic_DNA"/>
</dbReference>
<dbReference type="GO" id="GO:0006412">
    <property type="term" value="P:translation"/>
    <property type="evidence" value="ECO:0007669"/>
    <property type="project" value="TreeGrafter"/>
</dbReference>
<dbReference type="InterPro" id="IPR012337">
    <property type="entry name" value="RNaseH-like_sf"/>
</dbReference>
<dbReference type="STRING" id="994573.T472_0218050"/>
<dbReference type="FunFam" id="2.40.50.140:FF:000051">
    <property type="entry name" value="RNA-binding transcriptional accessory protein"/>
    <property type="match status" value="1"/>
</dbReference>
<dbReference type="InterPro" id="IPR032639">
    <property type="entry name" value="Tex_YqgF"/>
</dbReference>
<dbReference type="PATRIC" id="fig|994573.3.peg.3427"/>
<dbReference type="Pfam" id="PF09371">
    <property type="entry name" value="Tex_N"/>
    <property type="match status" value="1"/>
</dbReference>
<keyword evidence="3" id="KW-1185">Reference proteome</keyword>
<dbReference type="Pfam" id="PF17674">
    <property type="entry name" value="HHH_9"/>
    <property type="match status" value="1"/>
</dbReference>
<dbReference type="InterPro" id="IPR003029">
    <property type="entry name" value="S1_domain"/>
</dbReference>
<proteinExistence type="predicted"/>